<dbReference type="InterPro" id="IPR011663">
    <property type="entry name" value="UTRA"/>
</dbReference>
<keyword evidence="3" id="KW-0804">Transcription</keyword>
<keyword evidence="2" id="KW-0238">DNA-binding</keyword>
<dbReference type="GO" id="GO:0003677">
    <property type="term" value="F:DNA binding"/>
    <property type="evidence" value="ECO:0007669"/>
    <property type="project" value="UniProtKB-KW"/>
</dbReference>
<proteinExistence type="predicted"/>
<keyword evidence="6" id="KW-1185">Reference proteome</keyword>
<sequence length="237" mass="25399">MARQILWRSIAETLSGEIAAGQYRPGDRLPTEADLAARFGVNRHTVRQALADLVGKGLVRTRRGAGAFVASKPTDYPLSLRTRFHQNVLASGRSPARRFTRLETRAADLREAEALGLIPGAQVHVAEGVSLIDGQPVAVFRSVFPAERLPGLCAEITACQSVTMALSACGVADYTRHSTRITARIAEGTLALALQLREGAAILRSDAVNVDAAGQPVEFGRTWFAGDRITLTLSPES</sequence>
<name>A0A3S3WTA8_9RHOB</name>
<keyword evidence="1" id="KW-0805">Transcription regulation</keyword>
<evidence type="ECO:0000313" key="6">
    <source>
        <dbReference type="Proteomes" id="UP000287168"/>
    </source>
</evidence>
<dbReference type="Proteomes" id="UP000287168">
    <property type="component" value="Unassembled WGS sequence"/>
</dbReference>
<accession>A0A3S3WTA8</accession>
<dbReference type="Gene3D" id="1.10.10.10">
    <property type="entry name" value="Winged helix-like DNA-binding domain superfamily/Winged helix DNA-binding domain"/>
    <property type="match status" value="1"/>
</dbReference>
<dbReference type="PRINTS" id="PR00035">
    <property type="entry name" value="HTHGNTR"/>
</dbReference>
<evidence type="ECO:0000259" key="4">
    <source>
        <dbReference type="PROSITE" id="PS50949"/>
    </source>
</evidence>
<dbReference type="Pfam" id="PF07702">
    <property type="entry name" value="UTRA"/>
    <property type="match status" value="1"/>
</dbReference>
<dbReference type="InterPro" id="IPR028978">
    <property type="entry name" value="Chorismate_lyase_/UTRA_dom_sf"/>
</dbReference>
<evidence type="ECO:0000256" key="2">
    <source>
        <dbReference type="ARBA" id="ARBA00023125"/>
    </source>
</evidence>
<dbReference type="SMART" id="SM00866">
    <property type="entry name" value="UTRA"/>
    <property type="match status" value="1"/>
</dbReference>
<dbReference type="Pfam" id="PF00392">
    <property type="entry name" value="GntR"/>
    <property type="match status" value="1"/>
</dbReference>
<dbReference type="SUPFAM" id="SSF46785">
    <property type="entry name" value="Winged helix' DNA-binding domain"/>
    <property type="match status" value="1"/>
</dbReference>
<dbReference type="RefSeq" id="WP_128486943.1">
    <property type="nucleotide sequence ID" value="NZ_JBHLXB010000008.1"/>
</dbReference>
<dbReference type="PROSITE" id="PS50949">
    <property type="entry name" value="HTH_GNTR"/>
    <property type="match status" value="1"/>
</dbReference>
<comment type="caution">
    <text evidence="5">The sequence shown here is derived from an EMBL/GenBank/DDBJ whole genome shotgun (WGS) entry which is preliminary data.</text>
</comment>
<dbReference type="NCBIfam" id="TIGR02325">
    <property type="entry name" value="C_P_lyase_phnF"/>
    <property type="match status" value="1"/>
</dbReference>
<dbReference type="AlphaFoldDB" id="A0A3S3WTA8"/>
<dbReference type="InterPro" id="IPR000524">
    <property type="entry name" value="Tscrpt_reg_HTH_GntR"/>
</dbReference>
<dbReference type="InterPro" id="IPR012702">
    <property type="entry name" value="CP_lyase_PhnF"/>
</dbReference>
<dbReference type="PANTHER" id="PTHR44846">
    <property type="entry name" value="MANNOSYL-D-GLYCERATE TRANSPORT/METABOLISM SYSTEM REPRESSOR MNGR-RELATED"/>
    <property type="match status" value="1"/>
</dbReference>
<evidence type="ECO:0000256" key="1">
    <source>
        <dbReference type="ARBA" id="ARBA00023015"/>
    </source>
</evidence>
<dbReference type="InterPro" id="IPR050679">
    <property type="entry name" value="Bact_HTH_transcr_reg"/>
</dbReference>
<dbReference type="GO" id="GO:0003700">
    <property type="term" value="F:DNA-binding transcription factor activity"/>
    <property type="evidence" value="ECO:0007669"/>
    <property type="project" value="InterPro"/>
</dbReference>
<organism evidence="5 6">
    <name type="scientific">Falsigemmobacter intermedius</name>
    <dbReference type="NCBI Taxonomy" id="1553448"/>
    <lineage>
        <taxon>Bacteria</taxon>
        <taxon>Pseudomonadati</taxon>
        <taxon>Pseudomonadota</taxon>
        <taxon>Alphaproteobacteria</taxon>
        <taxon>Rhodobacterales</taxon>
        <taxon>Paracoccaceae</taxon>
        <taxon>Falsigemmobacter</taxon>
    </lineage>
</organism>
<gene>
    <name evidence="5" type="primary">phnF</name>
    <name evidence="5" type="ORF">EP867_04170</name>
</gene>
<dbReference type="GO" id="GO:0045892">
    <property type="term" value="P:negative regulation of DNA-templated transcription"/>
    <property type="evidence" value="ECO:0007669"/>
    <property type="project" value="TreeGrafter"/>
</dbReference>
<dbReference type="InterPro" id="IPR036388">
    <property type="entry name" value="WH-like_DNA-bd_sf"/>
</dbReference>
<dbReference type="EMBL" id="SBLC01000004">
    <property type="protein sequence ID" value="RWY43608.1"/>
    <property type="molecule type" value="Genomic_DNA"/>
</dbReference>
<protein>
    <submittedName>
        <fullName evidence="5">Phosphonate metabolism transcriptional regulator PhnF</fullName>
    </submittedName>
</protein>
<dbReference type="SUPFAM" id="SSF64288">
    <property type="entry name" value="Chorismate lyase-like"/>
    <property type="match status" value="1"/>
</dbReference>
<dbReference type="CDD" id="cd07377">
    <property type="entry name" value="WHTH_GntR"/>
    <property type="match status" value="1"/>
</dbReference>
<dbReference type="OrthoDB" id="9800645at2"/>
<evidence type="ECO:0000313" key="5">
    <source>
        <dbReference type="EMBL" id="RWY43608.1"/>
    </source>
</evidence>
<dbReference type="Gene3D" id="3.40.1410.10">
    <property type="entry name" value="Chorismate lyase-like"/>
    <property type="match status" value="1"/>
</dbReference>
<reference evidence="5 6" key="1">
    <citation type="journal article" date="2015" name="Int. J. Syst. Evol. Microbiol.">
        <title>Gemmobacter intermedius sp. nov., isolated from a white stork (Ciconia ciconia).</title>
        <authorList>
            <person name="Kampfer P."/>
            <person name="Jerzak L."/>
            <person name="Wilharm G."/>
            <person name="Golke J."/>
            <person name="Busse H.J."/>
            <person name="Glaeser S.P."/>
        </authorList>
    </citation>
    <scope>NUCLEOTIDE SEQUENCE [LARGE SCALE GENOMIC DNA]</scope>
    <source>
        <strain evidence="5 6">119/4</strain>
    </source>
</reference>
<feature type="domain" description="HTH gntR-type" evidence="4">
    <location>
        <begin position="4"/>
        <end position="72"/>
    </location>
</feature>
<dbReference type="SMART" id="SM00345">
    <property type="entry name" value="HTH_GNTR"/>
    <property type="match status" value="1"/>
</dbReference>
<dbReference type="PANTHER" id="PTHR44846:SF1">
    <property type="entry name" value="MANNOSYL-D-GLYCERATE TRANSPORT_METABOLISM SYSTEM REPRESSOR MNGR-RELATED"/>
    <property type="match status" value="1"/>
</dbReference>
<evidence type="ECO:0000256" key="3">
    <source>
        <dbReference type="ARBA" id="ARBA00023163"/>
    </source>
</evidence>
<dbReference type="InterPro" id="IPR036390">
    <property type="entry name" value="WH_DNA-bd_sf"/>
</dbReference>